<gene>
    <name evidence="10" type="ORF">EVB02_02245</name>
</gene>
<protein>
    <submittedName>
        <fullName evidence="10">LptF/LptG family permease</fullName>
    </submittedName>
</protein>
<dbReference type="AlphaFoldDB" id="A0A520LM28"/>
<dbReference type="EMBL" id="SHBO01000020">
    <property type="protein sequence ID" value="RZO06793.1"/>
    <property type="molecule type" value="Genomic_DNA"/>
</dbReference>
<evidence type="ECO:0000313" key="10">
    <source>
        <dbReference type="EMBL" id="RZO06793.1"/>
    </source>
</evidence>
<evidence type="ECO:0000256" key="3">
    <source>
        <dbReference type="ARBA" id="ARBA00007725"/>
    </source>
</evidence>
<keyword evidence="5 9" id="KW-0812">Transmembrane</keyword>
<comment type="subcellular location">
    <subcellularLocation>
        <location evidence="2">Cell membrane</location>
        <topology evidence="2">Multi-pass membrane protein</topology>
    </subcellularLocation>
</comment>
<evidence type="ECO:0000256" key="1">
    <source>
        <dbReference type="ARBA" id="ARBA00002265"/>
    </source>
</evidence>
<comment type="caution">
    <text evidence="10">The sequence shown here is derived from an EMBL/GenBank/DDBJ whole genome shotgun (WGS) entry which is preliminary data.</text>
</comment>
<evidence type="ECO:0000256" key="4">
    <source>
        <dbReference type="ARBA" id="ARBA00022475"/>
    </source>
</evidence>
<feature type="transmembrane region" description="Helical" evidence="9">
    <location>
        <begin position="192"/>
        <end position="215"/>
    </location>
</feature>
<evidence type="ECO:0000256" key="7">
    <source>
        <dbReference type="ARBA" id="ARBA00023136"/>
    </source>
</evidence>
<comment type="function">
    <text evidence="1">Part of the ABC transporter complex LptBFG involved in the translocation of lipopolysaccharide (LPS) from the inner membrane to the outer membrane.</text>
</comment>
<evidence type="ECO:0000313" key="11">
    <source>
        <dbReference type="Proteomes" id="UP000318148"/>
    </source>
</evidence>
<dbReference type="GO" id="GO:0015920">
    <property type="term" value="P:lipopolysaccharide transport"/>
    <property type="evidence" value="ECO:0007669"/>
    <property type="project" value="TreeGrafter"/>
</dbReference>
<dbReference type="Proteomes" id="UP000318148">
    <property type="component" value="Unassembled WGS sequence"/>
</dbReference>
<proteinExistence type="inferred from homology"/>
<feature type="transmembrane region" description="Helical" evidence="9">
    <location>
        <begin position="139"/>
        <end position="157"/>
    </location>
</feature>
<organism evidence="10 11">
    <name type="scientific">SAR92 clade bacterium</name>
    <dbReference type="NCBI Taxonomy" id="2315479"/>
    <lineage>
        <taxon>Bacteria</taxon>
        <taxon>Pseudomonadati</taxon>
        <taxon>Pseudomonadota</taxon>
        <taxon>Gammaproteobacteria</taxon>
        <taxon>Cellvibrionales</taxon>
        <taxon>Porticoccaceae</taxon>
        <taxon>SAR92 clade</taxon>
    </lineage>
</organism>
<dbReference type="Pfam" id="PF03739">
    <property type="entry name" value="LptF_LptG"/>
    <property type="match status" value="1"/>
</dbReference>
<sequence>RKGSSFQTSVDGLWINDGDQFINVSAVFPGGVLYGVSRYTIDSERRLSRASFASRAVYNESEKLWVEENLSITIINSSSTSTENFVTKPWISDLTPEILTINFLPPEALAIRTLGRHIDFLDKQNTDATTFLLPFLQKLFNPLLVVTLTLIAVGTAMGPLRDSTMGYRLFLGVVFGVSLKIVQDLLGSFTLVYGYPIILGVTIPICLCLLVGFILNRAR</sequence>
<accession>A0A520LM28</accession>
<comment type="similarity">
    <text evidence="3">Belongs to the LptF/LptG family.</text>
</comment>
<dbReference type="PANTHER" id="PTHR33529">
    <property type="entry name" value="SLR0882 PROTEIN-RELATED"/>
    <property type="match status" value="1"/>
</dbReference>
<reference evidence="10 11" key="1">
    <citation type="submission" date="2019-02" db="EMBL/GenBank/DDBJ databases">
        <title>Prokaryotic population dynamics and viral predation in marine succession experiment using metagenomics: the confinement effect.</title>
        <authorList>
            <person name="Haro-Moreno J.M."/>
            <person name="Rodriguez-Valera F."/>
            <person name="Lopez-Perez M."/>
        </authorList>
    </citation>
    <scope>NUCLEOTIDE SEQUENCE [LARGE SCALE GENOMIC DNA]</scope>
    <source>
        <strain evidence="10">MED-G169</strain>
    </source>
</reference>
<feature type="non-terminal residue" evidence="10">
    <location>
        <position position="1"/>
    </location>
</feature>
<comment type="subunit">
    <text evidence="8">Component of the lipopolysaccharide transport and assembly complex. The LptBFG transporter is composed of two ATP-binding proteins (LptB) and two transmembrane proteins (LptF and LptG).</text>
</comment>
<evidence type="ECO:0000256" key="2">
    <source>
        <dbReference type="ARBA" id="ARBA00004651"/>
    </source>
</evidence>
<dbReference type="PANTHER" id="PTHR33529:SF2">
    <property type="entry name" value="LIPOPOLYSACCHARIDE EXPORT SYSTEM PERMEASE PROTEIN LPTG"/>
    <property type="match status" value="1"/>
</dbReference>
<evidence type="ECO:0000256" key="6">
    <source>
        <dbReference type="ARBA" id="ARBA00022989"/>
    </source>
</evidence>
<evidence type="ECO:0000256" key="9">
    <source>
        <dbReference type="SAM" id="Phobius"/>
    </source>
</evidence>
<name>A0A520LM28_9GAMM</name>
<evidence type="ECO:0000256" key="5">
    <source>
        <dbReference type="ARBA" id="ARBA00022692"/>
    </source>
</evidence>
<evidence type="ECO:0000256" key="8">
    <source>
        <dbReference type="ARBA" id="ARBA00026081"/>
    </source>
</evidence>
<dbReference type="GO" id="GO:0043190">
    <property type="term" value="C:ATP-binding cassette (ABC) transporter complex"/>
    <property type="evidence" value="ECO:0007669"/>
    <property type="project" value="TreeGrafter"/>
</dbReference>
<keyword evidence="7 9" id="KW-0472">Membrane</keyword>
<keyword evidence="6 9" id="KW-1133">Transmembrane helix</keyword>
<keyword evidence="4" id="KW-1003">Cell membrane</keyword>
<dbReference type="InterPro" id="IPR005495">
    <property type="entry name" value="LptG/LptF_permease"/>
</dbReference>